<dbReference type="SUPFAM" id="SSF56601">
    <property type="entry name" value="beta-lactamase/transpeptidase-like"/>
    <property type="match status" value="1"/>
</dbReference>
<dbReference type="RefSeq" id="WP_106349852.1">
    <property type="nucleotide sequence ID" value="NZ_PVUE01000013.1"/>
</dbReference>
<dbReference type="Pfam" id="PF00144">
    <property type="entry name" value="Beta-lactamase"/>
    <property type="match status" value="1"/>
</dbReference>
<organism evidence="2 3">
    <name type="scientific">Antricoccus suffuscus</name>
    <dbReference type="NCBI Taxonomy" id="1629062"/>
    <lineage>
        <taxon>Bacteria</taxon>
        <taxon>Bacillati</taxon>
        <taxon>Actinomycetota</taxon>
        <taxon>Actinomycetes</taxon>
        <taxon>Geodermatophilales</taxon>
        <taxon>Antricoccaceae</taxon>
        <taxon>Antricoccus</taxon>
    </lineage>
</organism>
<gene>
    <name evidence="2" type="ORF">CLV47_11389</name>
</gene>
<evidence type="ECO:0000313" key="2">
    <source>
        <dbReference type="EMBL" id="PRZ40923.1"/>
    </source>
</evidence>
<evidence type="ECO:0000313" key="3">
    <source>
        <dbReference type="Proteomes" id="UP000237752"/>
    </source>
</evidence>
<reference evidence="2 3" key="1">
    <citation type="submission" date="2018-03" db="EMBL/GenBank/DDBJ databases">
        <title>Genomic Encyclopedia of Archaeal and Bacterial Type Strains, Phase II (KMG-II): from individual species to whole genera.</title>
        <authorList>
            <person name="Goeker M."/>
        </authorList>
    </citation>
    <scope>NUCLEOTIDE SEQUENCE [LARGE SCALE GENOMIC DNA]</scope>
    <source>
        <strain evidence="2 3">DSM 100065</strain>
    </source>
</reference>
<proteinExistence type="predicted"/>
<evidence type="ECO:0000259" key="1">
    <source>
        <dbReference type="Pfam" id="PF00144"/>
    </source>
</evidence>
<dbReference type="Proteomes" id="UP000237752">
    <property type="component" value="Unassembled WGS sequence"/>
</dbReference>
<dbReference type="InterPro" id="IPR012338">
    <property type="entry name" value="Beta-lactam/transpept-like"/>
</dbReference>
<dbReference type="AlphaFoldDB" id="A0A2T0ZX61"/>
<name>A0A2T0ZX61_9ACTN</name>
<dbReference type="PANTHER" id="PTHR43319">
    <property type="entry name" value="BETA-LACTAMASE-RELATED"/>
    <property type="match status" value="1"/>
</dbReference>
<dbReference type="EMBL" id="PVUE01000013">
    <property type="protein sequence ID" value="PRZ40923.1"/>
    <property type="molecule type" value="Genomic_DNA"/>
</dbReference>
<dbReference type="Gene3D" id="3.40.710.10">
    <property type="entry name" value="DD-peptidase/beta-lactamase superfamily"/>
    <property type="match status" value="1"/>
</dbReference>
<comment type="caution">
    <text evidence="2">The sequence shown here is derived from an EMBL/GenBank/DDBJ whole genome shotgun (WGS) entry which is preliminary data.</text>
</comment>
<dbReference type="OrthoDB" id="9809635at2"/>
<feature type="domain" description="Beta-lactamase-related" evidence="1">
    <location>
        <begin position="26"/>
        <end position="372"/>
    </location>
</feature>
<dbReference type="InterPro" id="IPR052907">
    <property type="entry name" value="Beta-lactamase/esterase"/>
</dbReference>
<dbReference type="InterPro" id="IPR001466">
    <property type="entry name" value="Beta-lactam-related"/>
</dbReference>
<dbReference type="PANTHER" id="PTHR43319:SF3">
    <property type="entry name" value="BETA-LACTAMASE-RELATED DOMAIN-CONTAINING PROTEIN"/>
    <property type="match status" value="1"/>
</dbReference>
<protein>
    <submittedName>
        <fullName evidence="2">CubicO group peptidase (Beta-lactamase class C family)</fullName>
    </submittedName>
</protein>
<accession>A0A2T0ZX61</accession>
<keyword evidence="3" id="KW-1185">Reference proteome</keyword>
<sequence>MSNQSVVPQINGHVEPGYEAVREAFARNFERHEEVGASFCLYRDGKPVVDLWAGVADRATGREWSQDAVALVFSTTKGAAAVCLHLLVQRGLIALDEPVATYWPQFAPAGKGSVTVRQAAGHRVGIAPIPEGLTLADLLGWEPIVSALAAAEPIWEPGSAHGYHALSFGWIVGELVRRVSGKSIGEFFASEVAGPLGLDFWIGLPEDVEPRVAVLDFAPPADLSGLPEEQQAEIARLVGPGSLFWQAAGRGLIKQSDYNSRAMRAAQVPGAGGVGSARSLARMYAATIGEVDGVRLLEPATVDAARTLVSEGTDRVLGMPTRFGAGFMVPGGSFVLYDEHSYGHYGAGGSVGLASPESGLAFGYVPNRMTSSLIGDPRTLALFEAVRSSLA</sequence>